<geneLocation type="plasmid" evidence="2">
    <name>pd4m1c</name>
</geneLocation>
<dbReference type="OrthoDB" id="7474368at2"/>
<name>A0A5B8G6C8_9RHOB</name>
<dbReference type="KEGG" id="ppru:FDP22_22670"/>
<keyword evidence="2" id="KW-1185">Reference proteome</keyword>
<gene>
    <name evidence="1" type="ORF">FDP22_22670</name>
</gene>
<evidence type="ECO:0000313" key="1">
    <source>
        <dbReference type="EMBL" id="QDL94673.1"/>
    </source>
</evidence>
<protein>
    <submittedName>
        <fullName evidence="1">Uncharacterized protein</fullName>
    </submittedName>
</protein>
<keyword evidence="1" id="KW-0614">Plasmid</keyword>
<organism evidence="1 2">
    <name type="scientific">Paroceanicella profunda</name>
    <dbReference type="NCBI Taxonomy" id="2579971"/>
    <lineage>
        <taxon>Bacteria</taxon>
        <taxon>Pseudomonadati</taxon>
        <taxon>Pseudomonadota</taxon>
        <taxon>Alphaproteobacteria</taxon>
        <taxon>Rhodobacterales</taxon>
        <taxon>Paracoccaceae</taxon>
        <taxon>Paroceanicella</taxon>
    </lineage>
</organism>
<accession>A0A5B8G6C8</accession>
<proteinExistence type="predicted"/>
<dbReference type="EMBL" id="CP040821">
    <property type="protein sequence ID" value="QDL94673.1"/>
    <property type="molecule type" value="Genomic_DNA"/>
</dbReference>
<reference evidence="1 2" key="1">
    <citation type="submission" date="2019-06" db="EMBL/GenBank/DDBJ databases">
        <title>Genome sequence of Rhodobacteraceae bacterium D4M1.</title>
        <authorList>
            <person name="Cao J."/>
        </authorList>
    </citation>
    <scope>NUCLEOTIDE SEQUENCE [LARGE SCALE GENOMIC DNA]</scope>
    <source>
        <strain evidence="1 2">D4M1</strain>
        <plasmid evidence="2">pd4m1c</plasmid>
    </source>
</reference>
<dbReference type="AlphaFoldDB" id="A0A5B8G6C8"/>
<evidence type="ECO:0000313" key="2">
    <source>
        <dbReference type="Proteomes" id="UP000305888"/>
    </source>
</evidence>
<dbReference type="RefSeq" id="WP_138576849.1">
    <property type="nucleotide sequence ID" value="NZ_CP040821.1"/>
</dbReference>
<sequence length="118" mass="13016">MTAILPAAFADLEPWSDWCLATETLRNLRRVTSPFPGIKAFAEAVLPHVEAMTAHIDANGFPDPEAMDAPTKNLFYMLMSLAEVAPAIESYDPQATVIDGYESKRFAPDEAHRLRPAL</sequence>
<dbReference type="Proteomes" id="UP000305888">
    <property type="component" value="Plasmid pD4M1C"/>
</dbReference>